<dbReference type="KEGG" id="bbel:109475022"/>
<name>A0A6P4YNR4_BRABE</name>
<keyword evidence="1" id="KW-0489">Methyltransferase</keyword>
<organism evidence="4 6">
    <name type="scientific">Branchiostoma belcheri</name>
    <name type="common">Amphioxus</name>
    <dbReference type="NCBI Taxonomy" id="7741"/>
    <lineage>
        <taxon>Eukaryota</taxon>
        <taxon>Metazoa</taxon>
        <taxon>Chordata</taxon>
        <taxon>Cephalochordata</taxon>
        <taxon>Leptocardii</taxon>
        <taxon>Amphioxiformes</taxon>
        <taxon>Branchiostomatidae</taxon>
        <taxon>Branchiostoma</taxon>
    </lineage>
</organism>
<evidence type="ECO:0000313" key="6">
    <source>
        <dbReference type="RefSeq" id="XP_019631115.1"/>
    </source>
</evidence>
<evidence type="ECO:0000259" key="3">
    <source>
        <dbReference type="Pfam" id="PF08242"/>
    </source>
</evidence>
<dbReference type="InterPro" id="IPR029063">
    <property type="entry name" value="SAM-dependent_MTases_sf"/>
</dbReference>
<gene>
    <name evidence="5 6" type="primary">LOC109475022</name>
</gene>
<dbReference type="InterPro" id="IPR013217">
    <property type="entry name" value="Methyltransf_12"/>
</dbReference>
<dbReference type="Pfam" id="PF08242">
    <property type="entry name" value="Methyltransf_12"/>
    <property type="match status" value="1"/>
</dbReference>
<accession>A0A6P4YNR4</accession>
<evidence type="ECO:0000256" key="1">
    <source>
        <dbReference type="ARBA" id="ARBA00022603"/>
    </source>
</evidence>
<reference evidence="5 6" key="1">
    <citation type="submission" date="2025-04" db="UniProtKB">
        <authorList>
            <consortium name="RefSeq"/>
        </authorList>
    </citation>
    <scope>IDENTIFICATION</scope>
    <source>
        <tissue evidence="5 6">Gonad</tissue>
    </source>
</reference>
<dbReference type="GO" id="GO:0032259">
    <property type="term" value="P:methylation"/>
    <property type="evidence" value="ECO:0007669"/>
    <property type="project" value="UniProtKB-KW"/>
</dbReference>
<evidence type="ECO:0000313" key="4">
    <source>
        <dbReference type="Proteomes" id="UP000515135"/>
    </source>
</evidence>
<sequence>MEVGRLINSSPERYLASMTAIRAAYGHGQMNRRADYYHTFGAMVPDSVLCEPGTDLRVLGIGSGSGDVDSVILKKLLQRHDRVYNRVVEPSGELLEQYKTRMREDTSLGAVKCDWRQQTAEEYFQTKGDTKFHLIHAVHVLYHVDDFHATLRNMWGHLADGGCMLVAQKSGKDAGGRLYYKLWDEFGQGDRLKTSLRTSVDVEQWFDAAGIEYVTSGDGHGWNIDISECFHEESEAGMKILDFLTQTPYVCSNRPEIRSMALEHMRSNSSLVDGKRFYKAESEVMVALKKGE</sequence>
<keyword evidence="4" id="KW-1185">Reference proteome</keyword>
<dbReference type="FunFam" id="3.40.50.150:FF:000118">
    <property type="entry name" value="Histamine N-methyltransferase"/>
    <property type="match status" value="1"/>
</dbReference>
<dbReference type="Gene3D" id="3.40.50.150">
    <property type="entry name" value="Vaccinia Virus protein VP39"/>
    <property type="match status" value="1"/>
</dbReference>
<dbReference type="SUPFAM" id="SSF53335">
    <property type="entry name" value="S-adenosyl-L-methionine-dependent methyltransferases"/>
    <property type="match status" value="1"/>
</dbReference>
<dbReference type="RefSeq" id="XP_019631114.1">
    <property type="nucleotide sequence ID" value="XM_019775555.1"/>
</dbReference>
<dbReference type="AlphaFoldDB" id="A0A6P4YNR4"/>
<evidence type="ECO:0000313" key="5">
    <source>
        <dbReference type="RefSeq" id="XP_019631114.1"/>
    </source>
</evidence>
<evidence type="ECO:0000256" key="2">
    <source>
        <dbReference type="ARBA" id="ARBA00022679"/>
    </source>
</evidence>
<dbReference type="GeneID" id="109475022"/>
<protein>
    <submittedName>
        <fullName evidence="5 6">Histamine N-methyltransferase-like</fullName>
    </submittedName>
</protein>
<keyword evidence="2" id="KW-0808">Transferase</keyword>
<dbReference type="Proteomes" id="UP000515135">
    <property type="component" value="Unplaced"/>
</dbReference>
<feature type="domain" description="Methyltransferase type 12" evidence="3">
    <location>
        <begin position="60"/>
        <end position="163"/>
    </location>
</feature>
<proteinExistence type="predicted"/>
<dbReference type="OrthoDB" id="5984880at2759"/>
<dbReference type="GO" id="GO:0008168">
    <property type="term" value="F:methyltransferase activity"/>
    <property type="evidence" value="ECO:0007669"/>
    <property type="project" value="UniProtKB-KW"/>
</dbReference>
<dbReference type="RefSeq" id="XP_019631115.1">
    <property type="nucleotide sequence ID" value="XM_019775556.1"/>
</dbReference>